<dbReference type="Proteomes" id="UP000295447">
    <property type="component" value="Unassembled WGS sequence"/>
</dbReference>
<dbReference type="InterPro" id="IPR016032">
    <property type="entry name" value="Sig_transdc_resp-reg_C-effctor"/>
</dbReference>
<evidence type="ECO:0000313" key="5">
    <source>
        <dbReference type="Proteomes" id="UP000295447"/>
    </source>
</evidence>
<dbReference type="GO" id="GO:0005524">
    <property type="term" value="F:ATP binding"/>
    <property type="evidence" value="ECO:0007669"/>
    <property type="project" value="UniProtKB-KW"/>
</dbReference>
<evidence type="ECO:0000259" key="3">
    <source>
        <dbReference type="PROSITE" id="PS50043"/>
    </source>
</evidence>
<dbReference type="SUPFAM" id="SSF52540">
    <property type="entry name" value="P-loop containing nucleoside triphosphate hydrolases"/>
    <property type="match status" value="1"/>
</dbReference>
<dbReference type="PRINTS" id="PR00038">
    <property type="entry name" value="HTHLUXR"/>
</dbReference>
<evidence type="ECO:0000256" key="2">
    <source>
        <dbReference type="ARBA" id="ARBA00022840"/>
    </source>
</evidence>
<protein>
    <submittedName>
        <fullName evidence="4">Transcriptional regulator</fullName>
    </submittedName>
</protein>
<dbReference type="PROSITE" id="PS50043">
    <property type="entry name" value="HTH_LUXR_2"/>
    <property type="match status" value="1"/>
</dbReference>
<evidence type="ECO:0000256" key="1">
    <source>
        <dbReference type="ARBA" id="ARBA00022741"/>
    </source>
</evidence>
<dbReference type="PROSITE" id="PS00622">
    <property type="entry name" value="HTH_LUXR_1"/>
    <property type="match status" value="1"/>
</dbReference>
<dbReference type="GO" id="GO:0005737">
    <property type="term" value="C:cytoplasm"/>
    <property type="evidence" value="ECO:0007669"/>
    <property type="project" value="TreeGrafter"/>
</dbReference>
<dbReference type="InterPro" id="IPR000792">
    <property type="entry name" value="Tscrpt_reg_LuxR_C"/>
</dbReference>
<keyword evidence="5" id="KW-1185">Reference proteome</keyword>
<accession>A0A4R7ZXR9</accession>
<dbReference type="InterPro" id="IPR041664">
    <property type="entry name" value="AAA_16"/>
</dbReference>
<dbReference type="GO" id="GO:0004016">
    <property type="term" value="F:adenylate cyclase activity"/>
    <property type="evidence" value="ECO:0007669"/>
    <property type="project" value="TreeGrafter"/>
</dbReference>
<proteinExistence type="predicted"/>
<name>A0A4R7ZXR9_9ACTN</name>
<dbReference type="SMART" id="SM00421">
    <property type="entry name" value="HTH_LUXR"/>
    <property type="match status" value="1"/>
</dbReference>
<dbReference type="Pfam" id="PF00196">
    <property type="entry name" value="GerE"/>
    <property type="match status" value="1"/>
</dbReference>
<feature type="domain" description="HTH luxR-type" evidence="3">
    <location>
        <begin position="838"/>
        <end position="899"/>
    </location>
</feature>
<dbReference type="RefSeq" id="WP_166678014.1">
    <property type="nucleotide sequence ID" value="NZ_SODF01000001.1"/>
</dbReference>
<dbReference type="InterPro" id="IPR027417">
    <property type="entry name" value="P-loop_NTPase"/>
</dbReference>
<dbReference type="GO" id="GO:0003677">
    <property type="term" value="F:DNA binding"/>
    <property type="evidence" value="ECO:0007669"/>
    <property type="project" value="InterPro"/>
</dbReference>
<dbReference type="PANTHER" id="PTHR16305">
    <property type="entry name" value="TESTICULAR SOLUBLE ADENYLYL CYCLASE"/>
    <property type="match status" value="1"/>
</dbReference>
<organism evidence="4 5">
    <name type="scientific">Kribbella kalugense</name>
    <dbReference type="NCBI Taxonomy" id="2512221"/>
    <lineage>
        <taxon>Bacteria</taxon>
        <taxon>Bacillati</taxon>
        <taxon>Actinomycetota</taxon>
        <taxon>Actinomycetes</taxon>
        <taxon>Propionibacteriales</taxon>
        <taxon>Kribbellaceae</taxon>
        <taxon>Kribbella</taxon>
    </lineage>
</organism>
<dbReference type="InterPro" id="IPR036388">
    <property type="entry name" value="WH-like_DNA-bd_sf"/>
</dbReference>
<dbReference type="GO" id="GO:0006355">
    <property type="term" value="P:regulation of DNA-templated transcription"/>
    <property type="evidence" value="ECO:0007669"/>
    <property type="project" value="InterPro"/>
</dbReference>
<dbReference type="Gene3D" id="1.10.10.10">
    <property type="entry name" value="Winged helix-like DNA-binding domain superfamily/Winged helix DNA-binding domain"/>
    <property type="match status" value="1"/>
</dbReference>
<comment type="caution">
    <text evidence="4">The sequence shown here is derived from an EMBL/GenBank/DDBJ whole genome shotgun (WGS) entry which is preliminary data.</text>
</comment>
<reference evidence="4 5" key="1">
    <citation type="submission" date="2019-03" db="EMBL/GenBank/DDBJ databases">
        <title>Genomic Encyclopedia of Type Strains, Phase III (KMG-III): the genomes of soil and plant-associated and newly described type strains.</title>
        <authorList>
            <person name="Whitman W."/>
        </authorList>
    </citation>
    <scope>NUCLEOTIDE SEQUENCE [LARGE SCALE GENOMIC DNA]</scope>
    <source>
        <strain evidence="4 5">VKM Ac-2570</strain>
    </source>
</reference>
<gene>
    <name evidence="4" type="ORF">EV650_0792</name>
</gene>
<dbReference type="Gene3D" id="3.40.50.300">
    <property type="entry name" value="P-loop containing nucleotide triphosphate hydrolases"/>
    <property type="match status" value="1"/>
</dbReference>
<dbReference type="SUPFAM" id="SSF46894">
    <property type="entry name" value="C-terminal effector domain of the bipartite response regulators"/>
    <property type="match status" value="1"/>
</dbReference>
<keyword evidence="1" id="KW-0547">Nucleotide-binding</keyword>
<evidence type="ECO:0000313" key="4">
    <source>
        <dbReference type="EMBL" id="TDW21961.1"/>
    </source>
</evidence>
<sequence length="899" mass="95919">MAIGLIGRDSELKWLSDLLDAPPATSQVQVLLGEPGLGKTVLLTELTRQAASQGRRVLSVAGRVSERDLAFAGLHQLLRPVLERVPTLPDRQSQALLSAFGLTDDPVPPDALLIGIAVLTLLSAVASDAPLLVVVDDSQWLDRASLDSLAFAARRLDTEPLVLVLAARGVTAPPGIDFPELVLKPLSTPEAGLLLDDQPDPPRGRAREQVLLQARGNPLALIELSKAIAADPSAGRRWTAEPLPLTERLTSVLATQYGVLPASARAALLLVAVADSPDVAARLPGLTLGPAEQAGLIRLSESGPQFAHPLVRAAIYHAVPFAERAAAHLAVAEILHDQPDRYGWHLAAAALEPDEKLAVLLEDTAMQAQRRGGAAAAARALERAAELSPAEDDQARRLLAAAGLALAAGQADWVQDLARRVLAVTADPHLRVAAQQRIGWALVWSNQHAAALTTLLAVVEEASPELPIVAWDAIGLAATVAYQSGAPADRAAVVRAIDRLPEPAQPTADWPDGLADEERIWVRACTNPVAGHADGVELLQRIVTRPVTDLAKVGAAAWLLDETELAVRLLREAVDRQRAPGTVGRAAAALSALQWACIDTGRWDEALAAAREAADAAAAYRMELVAATADLCVASVNALRGEHVSSLLASAAAYADWREYRSVAARAHHAEGMAAFAQGNVQAAYAQLRQLFDEAGTPIHHHVSYLAVADLAAAAVRTEDRLEARTLLEPALMTIEETSGPRLQQLAARARALLAEPVDAESYFEKALADPAGEQWPFERALLRLDYGGWLRRQRRINDAKPILAAALDTFRRLGTTPWTKRAESELRASGVLDAPTAPNALAELTAQQREIILLAARGLTNAEIGDRLFLSPRTVASHLYRAYPKLGIAGRHQLHDLL</sequence>
<dbReference type="EMBL" id="SODF01000001">
    <property type="protein sequence ID" value="TDW21961.1"/>
    <property type="molecule type" value="Genomic_DNA"/>
</dbReference>
<keyword evidence="2" id="KW-0067">ATP-binding</keyword>
<dbReference type="CDD" id="cd06170">
    <property type="entry name" value="LuxR_C_like"/>
    <property type="match status" value="1"/>
</dbReference>
<dbReference type="AlphaFoldDB" id="A0A4R7ZXR9"/>
<dbReference type="PANTHER" id="PTHR16305:SF35">
    <property type="entry name" value="TRANSCRIPTIONAL ACTIVATOR DOMAIN"/>
    <property type="match status" value="1"/>
</dbReference>
<dbReference type="Pfam" id="PF13191">
    <property type="entry name" value="AAA_16"/>
    <property type="match status" value="1"/>
</dbReference>
<dbReference type="InterPro" id="IPR011990">
    <property type="entry name" value="TPR-like_helical_dom_sf"/>
</dbReference>
<dbReference type="SUPFAM" id="SSF48452">
    <property type="entry name" value="TPR-like"/>
    <property type="match status" value="1"/>
</dbReference>